<accession>A0A6G6GIU2</accession>
<dbReference type="GO" id="GO:0015031">
    <property type="term" value="P:protein transport"/>
    <property type="evidence" value="ECO:0007669"/>
    <property type="project" value="UniProtKB-KW"/>
</dbReference>
<keyword evidence="4 7" id="KW-0812">Transmembrane</keyword>
<evidence type="ECO:0000256" key="7">
    <source>
        <dbReference type="RuleBase" id="RU003879"/>
    </source>
</evidence>
<keyword evidence="9" id="KW-1185">Reference proteome</keyword>
<evidence type="ECO:0000256" key="3">
    <source>
        <dbReference type="ARBA" id="ARBA00022475"/>
    </source>
</evidence>
<evidence type="ECO:0000256" key="2">
    <source>
        <dbReference type="ARBA" id="ARBA00005811"/>
    </source>
</evidence>
<comment type="similarity">
    <text evidence="2 7">Belongs to the ExbD/TolR family.</text>
</comment>
<keyword evidence="5" id="KW-1133">Transmembrane helix</keyword>
<name>A0A6G6GIU2_9FLAO</name>
<organism evidence="8 9">
    <name type="scientific">Rasiella rasia</name>
    <dbReference type="NCBI Taxonomy" id="2744027"/>
    <lineage>
        <taxon>Bacteria</taxon>
        <taxon>Pseudomonadati</taxon>
        <taxon>Bacteroidota</taxon>
        <taxon>Flavobacteriia</taxon>
        <taxon>Flavobacteriales</taxon>
        <taxon>Flavobacteriaceae</taxon>
        <taxon>Rasiella</taxon>
    </lineage>
</organism>
<evidence type="ECO:0000256" key="5">
    <source>
        <dbReference type="ARBA" id="ARBA00022989"/>
    </source>
</evidence>
<evidence type="ECO:0000256" key="1">
    <source>
        <dbReference type="ARBA" id="ARBA00004162"/>
    </source>
</evidence>
<reference evidence="8 9" key="1">
    <citation type="submission" date="2020-02" db="EMBL/GenBank/DDBJ databases">
        <title>Complete genome sequence of Flavobacteriaceae bacterium.</title>
        <authorList>
            <person name="Kim S.-J."/>
            <person name="Kim Y.-S."/>
            <person name="Kim K.-H."/>
        </authorList>
    </citation>
    <scope>NUCLEOTIDE SEQUENCE [LARGE SCALE GENOMIC DNA]</scope>
    <source>
        <strain evidence="8 9">RR4-40</strain>
    </source>
</reference>
<keyword evidence="3" id="KW-1003">Cell membrane</keyword>
<dbReference type="GO" id="GO:0005886">
    <property type="term" value="C:plasma membrane"/>
    <property type="evidence" value="ECO:0007669"/>
    <property type="project" value="UniProtKB-SubCell"/>
</dbReference>
<dbReference type="AlphaFoldDB" id="A0A6G6GIU2"/>
<sequence length="185" mass="20657">MKSSRTMATINAGSMADIAFLLLLFFLVSTTISQEKGIVRKLPERCLTDDCTAHVAERNILRITLNEEGTLMVQNEILPISQLKNVVQLFIDNNGSNSCLYCTGAKDVASSDHPSKAVISISTHRLAPYKSYIAIQDELTLAYKELRTRYAETTFNKAITTLTTLEEKETQKAYPFTVSEITLKK</sequence>
<dbReference type="InterPro" id="IPR003400">
    <property type="entry name" value="ExbD"/>
</dbReference>
<keyword evidence="6" id="KW-0472">Membrane</keyword>
<dbReference type="KEGG" id="mgel:G5B37_02295"/>
<evidence type="ECO:0000313" key="9">
    <source>
        <dbReference type="Proteomes" id="UP000505306"/>
    </source>
</evidence>
<keyword evidence="7" id="KW-0653">Protein transport</keyword>
<proteinExistence type="inferred from homology"/>
<dbReference type="RefSeq" id="WP_164678440.1">
    <property type="nucleotide sequence ID" value="NZ_CP049057.1"/>
</dbReference>
<protein>
    <submittedName>
        <fullName evidence="8">Biopolymer transporter ExbD</fullName>
    </submittedName>
</protein>
<dbReference type="GO" id="GO:0022857">
    <property type="term" value="F:transmembrane transporter activity"/>
    <property type="evidence" value="ECO:0007669"/>
    <property type="project" value="InterPro"/>
</dbReference>
<dbReference type="EMBL" id="CP049057">
    <property type="protein sequence ID" value="QIE58434.1"/>
    <property type="molecule type" value="Genomic_DNA"/>
</dbReference>
<dbReference type="PANTHER" id="PTHR30558:SF3">
    <property type="entry name" value="BIOPOLYMER TRANSPORT PROTEIN EXBD-RELATED"/>
    <property type="match status" value="1"/>
</dbReference>
<keyword evidence="7" id="KW-0813">Transport</keyword>
<gene>
    <name evidence="8" type="ORF">G5B37_02295</name>
</gene>
<evidence type="ECO:0000313" key="8">
    <source>
        <dbReference type="EMBL" id="QIE58434.1"/>
    </source>
</evidence>
<comment type="subcellular location">
    <subcellularLocation>
        <location evidence="1">Cell membrane</location>
        <topology evidence="1">Single-pass membrane protein</topology>
    </subcellularLocation>
    <subcellularLocation>
        <location evidence="7">Cell membrane</location>
        <topology evidence="7">Single-pass type II membrane protein</topology>
    </subcellularLocation>
</comment>
<evidence type="ECO:0000256" key="6">
    <source>
        <dbReference type="ARBA" id="ARBA00023136"/>
    </source>
</evidence>
<dbReference type="Proteomes" id="UP000505306">
    <property type="component" value="Chromosome"/>
</dbReference>
<evidence type="ECO:0000256" key="4">
    <source>
        <dbReference type="ARBA" id="ARBA00022692"/>
    </source>
</evidence>
<dbReference type="Pfam" id="PF02472">
    <property type="entry name" value="ExbD"/>
    <property type="match status" value="1"/>
</dbReference>
<dbReference type="PANTHER" id="PTHR30558">
    <property type="entry name" value="EXBD MEMBRANE COMPONENT OF PMF-DRIVEN MACROMOLECULE IMPORT SYSTEM"/>
    <property type="match status" value="1"/>
</dbReference>